<gene>
    <name evidence="2" type="ORF">KVH32_19560</name>
</gene>
<proteinExistence type="predicted"/>
<dbReference type="Gene3D" id="1.20.120.450">
    <property type="entry name" value="dinb family like domain"/>
    <property type="match status" value="1"/>
</dbReference>
<organism evidence="2 3">
    <name type="scientific">Streptomyces olivaceus</name>
    <dbReference type="NCBI Taxonomy" id="47716"/>
    <lineage>
        <taxon>Bacteria</taxon>
        <taxon>Bacillati</taxon>
        <taxon>Actinomycetota</taxon>
        <taxon>Actinomycetes</taxon>
        <taxon>Kitasatosporales</taxon>
        <taxon>Streptomycetaceae</taxon>
        <taxon>Streptomyces</taxon>
    </lineage>
</organism>
<keyword evidence="3" id="KW-1185">Reference proteome</keyword>
<dbReference type="RefSeq" id="WP_224309968.1">
    <property type="nucleotide sequence ID" value="NZ_JAHSST010000007.1"/>
</dbReference>
<dbReference type="SUPFAM" id="SSF109854">
    <property type="entry name" value="DinB/YfiT-like putative metalloenzymes"/>
    <property type="match status" value="1"/>
</dbReference>
<dbReference type="InterPro" id="IPR007061">
    <property type="entry name" value="MST-like"/>
</dbReference>
<dbReference type="EMBL" id="JAHSTP010000007">
    <property type="protein sequence ID" value="MBZ6153335.1"/>
    <property type="molecule type" value="Genomic_DNA"/>
</dbReference>
<evidence type="ECO:0000313" key="2">
    <source>
        <dbReference type="EMBL" id="MBZ6153335.1"/>
    </source>
</evidence>
<sequence length="205" mass="22087">MNFDERTTGPATRDEPADAQAVPTAQAAQAAQAAPAVTGERADLLEALAKQRHFLRFPTRDLTDEQAGLRTTAGELCLGGLIKHVTSVERGWAEFIRTGPSAMPDFTAMTETDWARRADDFRMLPGETLAGVLAAYAEVAGRTDELVATLPDLDAAWPLPKAPWFEAGAEWSARRVLLHIVAETAQHAGHADILRESLDGARSMG</sequence>
<feature type="compositionally biased region" description="Basic and acidic residues" evidence="1">
    <location>
        <begin position="1"/>
        <end position="16"/>
    </location>
</feature>
<evidence type="ECO:0000256" key="1">
    <source>
        <dbReference type="SAM" id="MobiDB-lite"/>
    </source>
</evidence>
<reference evidence="2 3" key="1">
    <citation type="submission" date="2021-06" db="EMBL/GenBank/DDBJ databases">
        <title>Ecological speciation of a Streptomyces species isolated from different habitats and geographic origins.</title>
        <authorList>
            <person name="Wang J."/>
        </authorList>
    </citation>
    <scope>NUCLEOTIDE SEQUENCE [LARGE SCALE GENOMIC DNA]</scope>
    <source>
        <strain evidence="2 3">FXJ8.012</strain>
    </source>
</reference>
<accession>A0ABS7W5V2</accession>
<dbReference type="Proteomes" id="UP000758701">
    <property type="component" value="Unassembled WGS sequence"/>
</dbReference>
<feature type="region of interest" description="Disordered" evidence="1">
    <location>
        <begin position="1"/>
        <end position="23"/>
    </location>
</feature>
<comment type="caution">
    <text evidence="2">The sequence shown here is derived from an EMBL/GenBank/DDBJ whole genome shotgun (WGS) entry which is preliminary data.</text>
</comment>
<protein>
    <submittedName>
        <fullName evidence="2">DinB family protein</fullName>
    </submittedName>
</protein>
<dbReference type="Pfam" id="PF04978">
    <property type="entry name" value="MST"/>
    <property type="match status" value="1"/>
</dbReference>
<dbReference type="InterPro" id="IPR034660">
    <property type="entry name" value="DinB/YfiT-like"/>
</dbReference>
<evidence type="ECO:0000313" key="3">
    <source>
        <dbReference type="Proteomes" id="UP000758701"/>
    </source>
</evidence>
<name>A0ABS7W5V2_STROV</name>